<accession>A0ABY9YUD6</accession>
<gene>
    <name evidence="1" type="ORF">PDM29_08035</name>
</gene>
<proteinExistence type="predicted"/>
<evidence type="ECO:0000313" key="2">
    <source>
        <dbReference type="Proteomes" id="UP001302072"/>
    </source>
</evidence>
<dbReference type="Proteomes" id="UP001302072">
    <property type="component" value="Chromosome"/>
</dbReference>
<reference evidence="1 2" key="1">
    <citation type="submission" date="2022-12" db="EMBL/GenBank/DDBJ databases">
        <title>Two new species, Stenotrophomonas aracearum and Stenotrophomonas oahuensis, isolated from Anthurium (Araceae family) in Hawaii.</title>
        <authorList>
            <person name="Chunag S.C."/>
            <person name="Dobhal S."/>
            <person name="Alvarez A."/>
            <person name="Arif M."/>
        </authorList>
    </citation>
    <scope>NUCLEOTIDE SEQUENCE [LARGE SCALE GENOMIC DNA]</scope>
    <source>
        <strain evidence="1 2">A5586</strain>
    </source>
</reference>
<keyword evidence="2" id="KW-1185">Reference proteome</keyword>
<evidence type="ECO:0008006" key="3">
    <source>
        <dbReference type="Google" id="ProtNLM"/>
    </source>
</evidence>
<sequence length="71" mass="7771">MEDGVSRYRPQPLKKRDPHHDAVMARDLETINTGIRREFGALPLGGLPVVAKRKPVLPTLDTPALAAAESE</sequence>
<organism evidence="1 2">
    <name type="scientific">Stenotrophomonas oahuensis</name>
    <dbReference type="NCBI Taxonomy" id="3003271"/>
    <lineage>
        <taxon>Bacteria</taxon>
        <taxon>Pseudomonadati</taxon>
        <taxon>Pseudomonadota</taxon>
        <taxon>Gammaproteobacteria</taxon>
        <taxon>Lysobacterales</taxon>
        <taxon>Lysobacteraceae</taxon>
        <taxon>Stenotrophomonas</taxon>
    </lineage>
</organism>
<dbReference type="EMBL" id="CP115541">
    <property type="protein sequence ID" value="WNH54211.1"/>
    <property type="molecule type" value="Genomic_DNA"/>
</dbReference>
<name>A0ABY9YUD6_9GAMM</name>
<dbReference type="RefSeq" id="WP_311193323.1">
    <property type="nucleotide sequence ID" value="NZ_CP115541.1"/>
</dbReference>
<protein>
    <recommendedName>
        <fullName evidence="3">Transposase</fullName>
    </recommendedName>
</protein>
<evidence type="ECO:0000313" key="1">
    <source>
        <dbReference type="EMBL" id="WNH54211.1"/>
    </source>
</evidence>